<feature type="compositionally biased region" description="Low complexity" evidence="8">
    <location>
        <begin position="714"/>
        <end position="732"/>
    </location>
</feature>
<comment type="subcellular location">
    <subcellularLocation>
        <location evidence="1">Nucleus</location>
    </subcellularLocation>
</comment>
<dbReference type="GO" id="GO:0005634">
    <property type="term" value="C:nucleus"/>
    <property type="evidence" value="ECO:0007669"/>
    <property type="project" value="UniProtKB-SubCell"/>
</dbReference>
<feature type="region of interest" description="Disordered" evidence="8">
    <location>
        <begin position="321"/>
        <end position="355"/>
    </location>
</feature>
<feature type="compositionally biased region" description="Polar residues" evidence="8">
    <location>
        <begin position="662"/>
        <end position="713"/>
    </location>
</feature>
<feature type="domain" description="Xrn1 N-terminal" evidence="9">
    <location>
        <begin position="8"/>
        <end position="112"/>
    </location>
</feature>
<gene>
    <name evidence="11" type="primary">XRN-2</name>
</gene>
<evidence type="ECO:0000259" key="10">
    <source>
        <dbReference type="Pfam" id="PF17846"/>
    </source>
</evidence>
<feature type="domain" description="Xrn1 helical" evidence="10">
    <location>
        <begin position="179"/>
        <end position="641"/>
    </location>
</feature>
<keyword evidence="7" id="KW-0539">Nucleus</keyword>
<evidence type="ECO:0000256" key="2">
    <source>
        <dbReference type="ARBA" id="ARBA00006994"/>
    </source>
</evidence>
<dbReference type="GO" id="GO:0003723">
    <property type="term" value="F:RNA binding"/>
    <property type="evidence" value="ECO:0007669"/>
    <property type="project" value="TreeGrafter"/>
</dbReference>
<evidence type="ECO:0000259" key="9">
    <source>
        <dbReference type="Pfam" id="PF03159"/>
    </source>
</evidence>
<feature type="compositionally biased region" description="Low complexity" evidence="8">
    <location>
        <begin position="741"/>
        <end position="761"/>
    </location>
</feature>
<evidence type="ECO:0000256" key="4">
    <source>
        <dbReference type="ARBA" id="ARBA00022722"/>
    </source>
</evidence>
<dbReference type="AlphaFoldDB" id="D5JG37"/>
<dbReference type="FunFam" id="1.25.40.1050:FF:000002">
    <property type="entry name" value="5'-3' exoribonuclease"/>
    <property type="match status" value="1"/>
</dbReference>
<feature type="non-terminal residue" evidence="11">
    <location>
        <position position="1"/>
    </location>
</feature>
<dbReference type="GO" id="GO:0000956">
    <property type="term" value="P:nuclear-transcribed mRNA catabolic process"/>
    <property type="evidence" value="ECO:0007669"/>
    <property type="project" value="TreeGrafter"/>
</dbReference>
<sequence length="801" mass="92761">GKLPEPKSASEHFDSNCITPGTPFMARLTIALQYYVYNKLNSDPGWKNIQVILSDANAPGEGEHKIMDYIRRQRASPTHDPNTKHCLCGADADLIMLGLATHEPYFTIIREEFKPNQPRPCEICGQMDHVMTECAGLPSAEFNIAANNKGSETEFIFIHLNTLREYLQQELVIPNLHFQYDFERAVDDWVFMCFFVGNDFLPHLPSLEIREKAIDRLITIYKSSVSKTNGWLTDSGKVNISRVQLIMKDLALLEDEIFKNRRENEVSFRRRNRENRNRTKRQKLNENAMFNQHSTDFVNLSSGERFSRDSFKNNAIMESKNNLNKQVGPQVPASNTRAPAKRKFDDDIDPEDKKNEELDKRDEVKLWEDGYRSRYYQSKFGVSVDENPDFCVNVAHQYLRGLCWVLAYYYQGCVSWTWYYPYHYAPFAVDFVNLSEADVTFEKKTKPFNPLEQLMGVFPADSKSHVPPVWQDLMTDSESPVIDLYPTNFKIDLNGKRYDWMGVALLPFVDEVRLLQVLKERYSMLTEDEKERNVIGPDRYFVRSDHPVADLIKVIYELEDNSDSVIDPSLTNGVVGRIWKDLKSYQPGSTVNSPITGSCEDIPAVQVISCFYKDPQYQKDFVFLARLLEKVIIPEPTIGPNAIKQERKTFDTKPMDRMMRHSLNNSGGQQPQRNSYDGTSSYESYKTRKNNNYGSNYASNRRSFNDNPNEIESYTTTNNNPFPRNNNFQERNQFYRRDNMGQSNNYRGNYGSNNSLNNQQYMSSNPFQQPNAFGGNNPYATNQYNQAHQQGRRYNNNGGRR</sequence>
<evidence type="ECO:0000256" key="3">
    <source>
        <dbReference type="ARBA" id="ARBA00022664"/>
    </source>
</evidence>
<reference evidence="11" key="1">
    <citation type="journal article" date="2010" name="Dev. Biol.">
        <title>Different requirements for conserved post-transcriptional regulators in planarian regeneration and stem cell maintenance.</title>
        <authorList>
            <person name="Rouhana L."/>
            <person name="Shibata N."/>
            <person name="Nishimura O."/>
            <person name="Agata K."/>
        </authorList>
    </citation>
    <scope>NUCLEOTIDE SEQUENCE</scope>
</reference>
<evidence type="ECO:0000313" key="11">
    <source>
        <dbReference type="EMBL" id="ADF47407.1"/>
    </source>
</evidence>
<evidence type="ECO:0000256" key="6">
    <source>
        <dbReference type="ARBA" id="ARBA00022839"/>
    </source>
</evidence>
<dbReference type="InterPro" id="IPR027073">
    <property type="entry name" value="5_3_exoribonuclease"/>
</dbReference>
<feature type="compositionally biased region" description="Polar residues" evidence="8">
    <location>
        <begin position="321"/>
        <end position="337"/>
    </location>
</feature>
<dbReference type="FunFam" id="3.40.50.12390:FF:000001">
    <property type="entry name" value="5'-3' exoribonuclease"/>
    <property type="match status" value="1"/>
</dbReference>
<dbReference type="GO" id="GO:0006397">
    <property type="term" value="P:mRNA processing"/>
    <property type="evidence" value="ECO:0007669"/>
    <property type="project" value="UniProtKB-KW"/>
</dbReference>
<evidence type="ECO:0000256" key="1">
    <source>
        <dbReference type="ARBA" id="ARBA00004123"/>
    </source>
</evidence>
<name>D5JG37_DUGJA</name>
<dbReference type="EMBL" id="GU305857">
    <property type="protein sequence ID" value="ADF47407.1"/>
    <property type="molecule type" value="mRNA"/>
</dbReference>
<keyword evidence="6" id="KW-0269">Exonuclease</keyword>
<dbReference type="InterPro" id="IPR004859">
    <property type="entry name" value="Xrn1_N"/>
</dbReference>
<dbReference type="InterPro" id="IPR041412">
    <property type="entry name" value="Xrn1_helical"/>
</dbReference>
<dbReference type="InterPro" id="IPR017151">
    <property type="entry name" value="Xrn2/3/4"/>
</dbReference>
<protein>
    <submittedName>
        <fullName evidence="11">Exoribonuclease-2</fullName>
    </submittedName>
</protein>
<evidence type="ECO:0000256" key="5">
    <source>
        <dbReference type="ARBA" id="ARBA00022801"/>
    </source>
</evidence>
<dbReference type="Gene3D" id="3.40.50.12390">
    <property type="match status" value="1"/>
</dbReference>
<evidence type="ECO:0000256" key="8">
    <source>
        <dbReference type="SAM" id="MobiDB-lite"/>
    </source>
</evidence>
<dbReference type="CDD" id="cd18673">
    <property type="entry name" value="PIN_XRN1-2-like"/>
    <property type="match status" value="1"/>
</dbReference>
<keyword evidence="5" id="KW-0378">Hydrolase</keyword>
<dbReference type="Gene3D" id="1.25.40.1050">
    <property type="match status" value="1"/>
</dbReference>
<keyword evidence="3" id="KW-0507">mRNA processing</keyword>
<dbReference type="Pfam" id="PF17846">
    <property type="entry name" value="XRN_M"/>
    <property type="match status" value="1"/>
</dbReference>
<dbReference type="PIRSF" id="PIRSF037239">
    <property type="entry name" value="Exonuclease_Xrn2"/>
    <property type="match status" value="1"/>
</dbReference>
<organism evidence="11">
    <name type="scientific">Dugesia japonica</name>
    <name type="common">Planarian</name>
    <dbReference type="NCBI Taxonomy" id="6161"/>
    <lineage>
        <taxon>Eukaryota</taxon>
        <taxon>Metazoa</taxon>
        <taxon>Spiralia</taxon>
        <taxon>Lophotrochozoa</taxon>
        <taxon>Platyhelminthes</taxon>
        <taxon>Rhabditophora</taxon>
        <taxon>Seriata</taxon>
        <taxon>Tricladida</taxon>
        <taxon>Continenticola</taxon>
        <taxon>Geoplanoidea</taxon>
        <taxon>Dugesiidae</taxon>
        <taxon>Dugesia</taxon>
    </lineage>
</organism>
<feature type="region of interest" description="Disordered" evidence="8">
    <location>
        <begin position="658"/>
        <end position="801"/>
    </location>
</feature>
<evidence type="ECO:0000256" key="7">
    <source>
        <dbReference type="ARBA" id="ARBA00023242"/>
    </source>
</evidence>
<feature type="compositionally biased region" description="Polar residues" evidence="8">
    <location>
        <begin position="762"/>
        <end position="771"/>
    </location>
</feature>
<dbReference type="PANTHER" id="PTHR12341:SF41">
    <property type="entry name" value="5'-3' EXORIBONUCLEASE 2"/>
    <property type="match status" value="1"/>
</dbReference>
<accession>D5JG37</accession>
<dbReference type="PANTHER" id="PTHR12341">
    <property type="entry name" value="5'-&gt;3' EXORIBONUCLEASE"/>
    <property type="match status" value="1"/>
</dbReference>
<keyword evidence="4" id="KW-0540">Nuclease</keyword>
<dbReference type="GO" id="GO:0004534">
    <property type="term" value="F:5'-3' RNA exonuclease activity"/>
    <property type="evidence" value="ECO:0007669"/>
    <property type="project" value="InterPro"/>
</dbReference>
<feature type="compositionally biased region" description="Low complexity" evidence="8">
    <location>
        <begin position="792"/>
        <end position="801"/>
    </location>
</feature>
<feature type="compositionally biased region" description="Polar residues" evidence="8">
    <location>
        <begin position="778"/>
        <end position="789"/>
    </location>
</feature>
<comment type="similarity">
    <text evidence="2">Belongs to the 5'-3' exonuclease family. XRN2/RAT1 subfamily.</text>
</comment>
<proteinExistence type="evidence at transcript level"/>
<dbReference type="Pfam" id="PF03159">
    <property type="entry name" value="XRN_N"/>
    <property type="match status" value="1"/>
</dbReference>